<organism evidence="8 9">
    <name type="scientific">Brassicogethes aeneus</name>
    <name type="common">Rape pollen beetle</name>
    <name type="synonym">Meligethes aeneus</name>
    <dbReference type="NCBI Taxonomy" id="1431903"/>
    <lineage>
        <taxon>Eukaryota</taxon>
        <taxon>Metazoa</taxon>
        <taxon>Ecdysozoa</taxon>
        <taxon>Arthropoda</taxon>
        <taxon>Hexapoda</taxon>
        <taxon>Insecta</taxon>
        <taxon>Pterygota</taxon>
        <taxon>Neoptera</taxon>
        <taxon>Endopterygota</taxon>
        <taxon>Coleoptera</taxon>
        <taxon>Polyphaga</taxon>
        <taxon>Cucujiformia</taxon>
        <taxon>Nitidulidae</taxon>
        <taxon>Meligethinae</taxon>
        <taxon>Brassicogethes</taxon>
    </lineage>
</organism>
<dbReference type="OrthoDB" id="6159259at2759"/>
<dbReference type="InterPro" id="IPR036361">
    <property type="entry name" value="SAP_dom_sf"/>
</dbReference>
<dbReference type="AlphaFoldDB" id="A0A9P0FMU8"/>
<name>A0A9P0FMU8_BRAAE</name>
<dbReference type="PROSITE" id="PS50102">
    <property type="entry name" value="RRM"/>
    <property type="match status" value="1"/>
</dbReference>
<feature type="compositionally biased region" description="Basic and acidic residues" evidence="5">
    <location>
        <begin position="545"/>
        <end position="562"/>
    </location>
</feature>
<dbReference type="Gene3D" id="3.30.70.330">
    <property type="match status" value="1"/>
</dbReference>
<dbReference type="Pfam" id="PF02037">
    <property type="entry name" value="SAP"/>
    <property type="match status" value="1"/>
</dbReference>
<feature type="region of interest" description="Disordered" evidence="5">
    <location>
        <begin position="45"/>
        <end position="223"/>
    </location>
</feature>
<dbReference type="PROSITE" id="PS50800">
    <property type="entry name" value="SAP"/>
    <property type="match status" value="1"/>
</dbReference>
<dbReference type="GO" id="GO:0043565">
    <property type="term" value="F:sequence-specific DNA binding"/>
    <property type="evidence" value="ECO:0007669"/>
    <property type="project" value="TreeGrafter"/>
</dbReference>
<feature type="compositionally biased region" description="Basic and acidic residues" evidence="5">
    <location>
        <begin position="412"/>
        <end position="432"/>
    </location>
</feature>
<dbReference type="SMART" id="SM00360">
    <property type="entry name" value="RRM"/>
    <property type="match status" value="1"/>
</dbReference>
<keyword evidence="2 4" id="KW-0694">RNA-binding</keyword>
<dbReference type="EMBL" id="OV121139">
    <property type="protein sequence ID" value="CAH0561990.1"/>
    <property type="molecule type" value="Genomic_DNA"/>
</dbReference>
<dbReference type="SUPFAM" id="SSF68906">
    <property type="entry name" value="SAP domain"/>
    <property type="match status" value="1"/>
</dbReference>
<dbReference type="GO" id="GO:0050684">
    <property type="term" value="P:regulation of mRNA processing"/>
    <property type="evidence" value="ECO:0007669"/>
    <property type="project" value="TreeGrafter"/>
</dbReference>
<evidence type="ECO:0008006" key="10">
    <source>
        <dbReference type="Google" id="ProtNLM"/>
    </source>
</evidence>
<feature type="compositionally biased region" description="Basic and acidic residues" evidence="5">
    <location>
        <begin position="743"/>
        <end position="754"/>
    </location>
</feature>
<feature type="compositionally biased region" description="Basic and acidic residues" evidence="5">
    <location>
        <begin position="86"/>
        <end position="128"/>
    </location>
</feature>
<evidence type="ECO:0000313" key="8">
    <source>
        <dbReference type="EMBL" id="CAH0561990.1"/>
    </source>
</evidence>
<feature type="compositionally biased region" description="Basic and acidic residues" evidence="5">
    <location>
        <begin position="637"/>
        <end position="705"/>
    </location>
</feature>
<feature type="domain" description="RRM" evidence="6">
    <location>
        <begin position="228"/>
        <end position="306"/>
    </location>
</feature>
<dbReference type="SUPFAM" id="SSF54928">
    <property type="entry name" value="RNA-binding domain, RBD"/>
    <property type="match status" value="1"/>
</dbReference>
<dbReference type="PANTHER" id="PTHR15683">
    <property type="entry name" value="SCAFFOLD ATTACHMENT FACTOR B-RELATED"/>
    <property type="match status" value="1"/>
</dbReference>
<feature type="compositionally biased region" description="Basic and acidic residues" evidence="5">
    <location>
        <begin position="162"/>
        <end position="186"/>
    </location>
</feature>
<evidence type="ECO:0000256" key="2">
    <source>
        <dbReference type="ARBA" id="ARBA00022884"/>
    </source>
</evidence>
<dbReference type="InterPro" id="IPR000504">
    <property type="entry name" value="RRM_dom"/>
</dbReference>
<evidence type="ECO:0000313" key="9">
    <source>
        <dbReference type="Proteomes" id="UP001154078"/>
    </source>
</evidence>
<evidence type="ECO:0000256" key="3">
    <source>
        <dbReference type="ARBA" id="ARBA00023242"/>
    </source>
</evidence>
<accession>A0A9P0FMU8</accession>
<feature type="compositionally biased region" description="Basic and acidic residues" evidence="5">
    <location>
        <begin position="324"/>
        <end position="406"/>
    </location>
</feature>
<feature type="region of interest" description="Disordered" evidence="5">
    <location>
        <begin position="529"/>
        <end position="794"/>
    </location>
</feature>
<evidence type="ECO:0000256" key="5">
    <source>
        <dbReference type="SAM" id="MobiDB-lite"/>
    </source>
</evidence>
<keyword evidence="3" id="KW-0539">Nucleus</keyword>
<comment type="subcellular location">
    <subcellularLocation>
        <location evidence="1">Nucleus</location>
    </subcellularLocation>
</comment>
<feature type="region of interest" description="Disordered" evidence="5">
    <location>
        <begin position="312"/>
        <end position="432"/>
    </location>
</feature>
<dbReference type="SMART" id="SM00513">
    <property type="entry name" value="SAP"/>
    <property type="match status" value="1"/>
</dbReference>
<dbReference type="InterPro" id="IPR003034">
    <property type="entry name" value="SAP_dom"/>
</dbReference>
<dbReference type="InterPro" id="IPR051738">
    <property type="entry name" value="SAF_Modulators"/>
</dbReference>
<feature type="compositionally biased region" description="Polar residues" evidence="5">
    <location>
        <begin position="755"/>
        <end position="775"/>
    </location>
</feature>
<dbReference type="CDD" id="cd12417">
    <property type="entry name" value="RRM_SAFB_like"/>
    <property type="match status" value="1"/>
</dbReference>
<gene>
    <name evidence="8" type="ORF">MELIAE_LOCUS11246</name>
</gene>
<protein>
    <recommendedName>
        <fullName evidence="10">SAFB-like transcription modulator</fullName>
    </recommendedName>
</protein>
<dbReference type="InterPro" id="IPR012677">
    <property type="entry name" value="Nucleotide-bd_a/b_plait_sf"/>
</dbReference>
<evidence type="ECO:0000259" key="6">
    <source>
        <dbReference type="PROSITE" id="PS50102"/>
    </source>
</evidence>
<reference evidence="8" key="1">
    <citation type="submission" date="2021-12" db="EMBL/GenBank/DDBJ databases">
        <authorList>
            <person name="King R."/>
        </authorList>
    </citation>
    <scope>NUCLEOTIDE SEQUENCE</scope>
</reference>
<evidence type="ECO:0000256" key="4">
    <source>
        <dbReference type="PROSITE-ProRule" id="PRU00176"/>
    </source>
</evidence>
<dbReference type="GO" id="GO:0003723">
    <property type="term" value="F:RNA binding"/>
    <property type="evidence" value="ECO:0007669"/>
    <property type="project" value="UniProtKB-UniRule"/>
</dbReference>
<dbReference type="Pfam" id="PF00076">
    <property type="entry name" value="RRM_1"/>
    <property type="match status" value="1"/>
</dbReference>
<evidence type="ECO:0000256" key="1">
    <source>
        <dbReference type="ARBA" id="ARBA00004123"/>
    </source>
</evidence>
<sequence length="794" mass="91458">MSEGEAKKLTDLRVIDLKAELEKRGLDRNGVKQVLFDRLSKALKDEGNDPETFLFEHSEKKPRLSIQAEDDLDKSEITEADSSITEETKTSNKAMDDGKAEDDTNNEVDKAEESDKKEEAVVKKDEVKNTNAEQNADDNDGSELRLTLEEEETFHDDEADTTTDKCNEETEDDKTNEASKGQDGKSNETASTGQDGSKDGKDAGEATSTGKSVDVKGKGKVSTNQNPKVVWISNVAQNTRASQLKAALSACGKVTGAKVVVNARFPGSCCFGYVTMGSVEDADNVIAKLNNTELNGQIIKIDKFDHVRAEQMKQLKMGPAKAQQQDDKPAKKEPEKDEKKEKKDDAKDKPKLADKSPKKDETKEKKAMSKERDESKEKKDESKEKEATKNGAEEKSKSLERAESRDRARKTASRDRKVIRRDSKERNHDVLTFDKIREERERQRLREKERMLREVTRRRQQEALRQREIDRRQRGEAQRLEREREKLRMEREKIEREKAELIKMERERQRLEREKIKQEKLELERTLIRLEEDRRAAKRPAPFRENYDERKRPVPDTRHFKEPPPPPRFDPPPNIKPREASPKKFGNSKDFGSRMAYEKKHEPSYADKRGNPGRDYEMERKAQMGSRPNSSGGNVNKYERPYDNRGGDSRGRDMPISRTKDNRYMDNRSNDRDRSPHFRGNLRDERDRREMPNKPDMMSRDHRFSDSNPGKPRFDRNSQGSGGNWNSHPNSKPFNSTSNNDPWMKDSWRPDSNNDRWNNGPSRGSMNAPFSNNSRIAPVCPPPPGLNNYMDRFE</sequence>
<dbReference type="Proteomes" id="UP001154078">
    <property type="component" value="Chromosome 8"/>
</dbReference>
<feature type="compositionally biased region" description="Pro residues" evidence="5">
    <location>
        <begin position="563"/>
        <end position="575"/>
    </location>
</feature>
<feature type="region of interest" description="Disordered" evidence="5">
    <location>
        <begin position="452"/>
        <end position="482"/>
    </location>
</feature>
<keyword evidence="9" id="KW-1185">Reference proteome</keyword>
<proteinExistence type="predicted"/>
<evidence type="ECO:0000259" key="7">
    <source>
        <dbReference type="PROSITE" id="PS50800"/>
    </source>
</evidence>
<dbReference type="GO" id="GO:0005634">
    <property type="term" value="C:nucleus"/>
    <property type="evidence" value="ECO:0007669"/>
    <property type="project" value="UniProtKB-SubCell"/>
</dbReference>
<dbReference type="PANTHER" id="PTHR15683:SF8">
    <property type="entry name" value="SCAFFOLD ATTACHMENT FACTOR B, ISOFORM B"/>
    <property type="match status" value="1"/>
</dbReference>
<dbReference type="InterPro" id="IPR035979">
    <property type="entry name" value="RBD_domain_sf"/>
</dbReference>
<feature type="domain" description="SAP" evidence="7">
    <location>
        <begin position="9"/>
        <end position="43"/>
    </location>
</feature>
<feature type="compositionally biased region" description="Polar residues" evidence="5">
    <location>
        <begin position="724"/>
        <end position="741"/>
    </location>
</feature>
<dbReference type="GO" id="GO:0006357">
    <property type="term" value="P:regulation of transcription by RNA polymerase II"/>
    <property type="evidence" value="ECO:0007669"/>
    <property type="project" value="TreeGrafter"/>
</dbReference>
<feature type="compositionally biased region" description="Basic and acidic residues" evidence="5">
    <location>
        <begin position="596"/>
        <end position="622"/>
    </location>
</feature>
<feature type="compositionally biased region" description="Acidic residues" evidence="5">
    <location>
        <begin position="149"/>
        <end position="161"/>
    </location>
</feature>